<name>A0A0E9S6K5_ANGAN</name>
<organism evidence="1">
    <name type="scientific">Anguilla anguilla</name>
    <name type="common">European freshwater eel</name>
    <name type="synonym">Muraena anguilla</name>
    <dbReference type="NCBI Taxonomy" id="7936"/>
    <lineage>
        <taxon>Eukaryota</taxon>
        <taxon>Metazoa</taxon>
        <taxon>Chordata</taxon>
        <taxon>Craniata</taxon>
        <taxon>Vertebrata</taxon>
        <taxon>Euteleostomi</taxon>
        <taxon>Actinopterygii</taxon>
        <taxon>Neopterygii</taxon>
        <taxon>Teleostei</taxon>
        <taxon>Anguilliformes</taxon>
        <taxon>Anguillidae</taxon>
        <taxon>Anguilla</taxon>
    </lineage>
</organism>
<sequence>MGFYPTTLHWTVYESVFTKIGPMAKIYF</sequence>
<protein>
    <submittedName>
        <fullName evidence="1">Uncharacterized protein</fullName>
    </submittedName>
</protein>
<dbReference type="EMBL" id="GBXM01071513">
    <property type="protein sequence ID" value="JAH37064.1"/>
    <property type="molecule type" value="Transcribed_RNA"/>
</dbReference>
<reference evidence="1" key="1">
    <citation type="submission" date="2014-11" db="EMBL/GenBank/DDBJ databases">
        <authorList>
            <person name="Amaro Gonzalez C."/>
        </authorList>
    </citation>
    <scope>NUCLEOTIDE SEQUENCE</scope>
</reference>
<proteinExistence type="predicted"/>
<reference evidence="1" key="2">
    <citation type="journal article" date="2015" name="Fish Shellfish Immunol.">
        <title>Early steps in the European eel (Anguilla anguilla)-Vibrio vulnificus interaction in the gills: Role of the RtxA13 toxin.</title>
        <authorList>
            <person name="Callol A."/>
            <person name="Pajuelo D."/>
            <person name="Ebbesson L."/>
            <person name="Teles M."/>
            <person name="MacKenzie S."/>
            <person name="Amaro C."/>
        </authorList>
    </citation>
    <scope>NUCLEOTIDE SEQUENCE</scope>
</reference>
<evidence type="ECO:0000313" key="1">
    <source>
        <dbReference type="EMBL" id="JAH37064.1"/>
    </source>
</evidence>
<dbReference type="AlphaFoldDB" id="A0A0E9S6K5"/>
<accession>A0A0E9S6K5</accession>